<evidence type="ECO:0000256" key="6">
    <source>
        <dbReference type="SAM" id="Phobius"/>
    </source>
</evidence>
<gene>
    <name evidence="8" type="ORF">DBRI00130_LOCUS44969</name>
</gene>
<reference evidence="8" key="1">
    <citation type="submission" date="2021-01" db="EMBL/GenBank/DDBJ databases">
        <authorList>
            <person name="Corre E."/>
            <person name="Pelletier E."/>
            <person name="Niang G."/>
            <person name="Scheremetjew M."/>
            <person name="Finn R."/>
            <person name="Kale V."/>
            <person name="Holt S."/>
            <person name="Cochrane G."/>
            <person name="Meng A."/>
            <person name="Brown T."/>
            <person name="Cohen L."/>
        </authorList>
    </citation>
    <scope>NUCLEOTIDE SEQUENCE</scope>
    <source>
        <strain evidence="8">GSO104</strain>
    </source>
</reference>
<dbReference type="InterPro" id="IPR005828">
    <property type="entry name" value="MFS_sugar_transport-like"/>
</dbReference>
<dbReference type="EMBL" id="HBNS01062316">
    <property type="protein sequence ID" value="CAE4670956.1"/>
    <property type="molecule type" value="Transcribed_RNA"/>
</dbReference>
<feature type="transmembrane region" description="Helical" evidence="6">
    <location>
        <begin position="260"/>
        <end position="279"/>
    </location>
</feature>
<protein>
    <recommendedName>
        <fullName evidence="7">Major facilitator superfamily (MFS) profile domain-containing protein</fullName>
    </recommendedName>
</protein>
<dbReference type="InterPro" id="IPR020846">
    <property type="entry name" value="MFS_dom"/>
</dbReference>
<feature type="transmembrane region" description="Helical" evidence="6">
    <location>
        <begin position="380"/>
        <end position="398"/>
    </location>
</feature>
<evidence type="ECO:0000313" key="8">
    <source>
        <dbReference type="EMBL" id="CAE4670956.1"/>
    </source>
</evidence>
<dbReference type="InterPro" id="IPR036259">
    <property type="entry name" value="MFS_trans_sf"/>
</dbReference>
<proteinExistence type="predicted"/>
<dbReference type="Gene3D" id="1.20.1250.20">
    <property type="entry name" value="MFS general substrate transporter like domains"/>
    <property type="match status" value="1"/>
</dbReference>
<organism evidence="8">
    <name type="scientific">Ditylum brightwellii</name>
    <dbReference type="NCBI Taxonomy" id="49249"/>
    <lineage>
        <taxon>Eukaryota</taxon>
        <taxon>Sar</taxon>
        <taxon>Stramenopiles</taxon>
        <taxon>Ochrophyta</taxon>
        <taxon>Bacillariophyta</taxon>
        <taxon>Mediophyceae</taxon>
        <taxon>Lithodesmiophycidae</taxon>
        <taxon>Lithodesmiales</taxon>
        <taxon>Lithodesmiaceae</taxon>
        <taxon>Ditylum</taxon>
    </lineage>
</organism>
<evidence type="ECO:0000256" key="3">
    <source>
        <dbReference type="ARBA" id="ARBA00022989"/>
    </source>
</evidence>
<evidence type="ECO:0000256" key="1">
    <source>
        <dbReference type="ARBA" id="ARBA00004141"/>
    </source>
</evidence>
<keyword evidence="2 6" id="KW-0812">Transmembrane</keyword>
<feature type="domain" description="Major facilitator superfamily (MFS) profile" evidence="7">
    <location>
        <begin position="73"/>
        <end position="524"/>
    </location>
</feature>
<evidence type="ECO:0000256" key="5">
    <source>
        <dbReference type="SAM" id="MobiDB-lite"/>
    </source>
</evidence>
<feature type="region of interest" description="Disordered" evidence="5">
    <location>
        <begin position="1"/>
        <end position="21"/>
    </location>
</feature>
<feature type="transmembrane region" description="Helical" evidence="6">
    <location>
        <begin position="346"/>
        <end position="368"/>
    </location>
</feature>
<dbReference type="GO" id="GO:0016020">
    <property type="term" value="C:membrane"/>
    <property type="evidence" value="ECO:0007669"/>
    <property type="project" value="UniProtKB-SubCell"/>
</dbReference>
<evidence type="ECO:0000259" key="7">
    <source>
        <dbReference type="PROSITE" id="PS50850"/>
    </source>
</evidence>
<feature type="transmembrane region" description="Helical" evidence="6">
    <location>
        <begin position="196"/>
        <end position="216"/>
    </location>
</feature>
<feature type="transmembrane region" description="Helical" evidence="6">
    <location>
        <begin position="500"/>
        <end position="520"/>
    </location>
</feature>
<feature type="transmembrane region" description="Helical" evidence="6">
    <location>
        <begin position="405"/>
        <end position="425"/>
    </location>
</feature>
<accession>A0A7S4TAR7</accession>
<feature type="transmembrane region" description="Helical" evidence="6">
    <location>
        <begin position="138"/>
        <end position="160"/>
    </location>
</feature>
<evidence type="ECO:0000256" key="4">
    <source>
        <dbReference type="ARBA" id="ARBA00023136"/>
    </source>
</evidence>
<keyword evidence="3 6" id="KW-1133">Transmembrane helix</keyword>
<feature type="transmembrane region" description="Helical" evidence="6">
    <location>
        <begin position="431"/>
        <end position="449"/>
    </location>
</feature>
<feature type="region of interest" description="Disordered" evidence="5">
    <location>
        <begin position="36"/>
        <end position="60"/>
    </location>
</feature>
<keyword evidence="4 6" id="KW-0472">Membrane</keyword>
<dbReference type="PROSITE" id="PS50850">
    <property type="entry name" value="MFS"/>
    <property type="match status" value="1"/>
</dbReference>
<feature type="transmembrane region" description="Helical" evidence="6">
    <location>
        <begin position="228"/>
        <end position="254"/>
    </location>
</feature>
<comment type="subcellular location">
    <subcellularLocation>
        <location evidence="1">Membrane</location>
        <topology evidence="1">Multi-pass membrane protein</topology>
    </subcellularLocation>
</comment>
<name>A0A7S4TAR7_9STRA</name>
<dbReference type="SUPFAM" id="SSF103473">
    <property type="entry name" value="MFS general substrate transporter"/>
    <property type="match status" value="1"/>
</dbReference>
<feature type="transmembrane region" description="Helical" evidence="6">
    <location>
        <begin position="470"/>
        <end position="494"/>
    </location>
</feature>
<dbReference type="GO" id="GO:0022857">
    <property type="term" value="F:transmembrane transporter activity"/>
    <property type="evidence" value="ECO:0007669"/>
    <property type="project" value="InterPro"/>
</dbReference>
<sequence length="593" mass="63661">MADNGENSLSPRLQHASSLDTSIGSTEGEEYFISINSSEDDDDYPNETTPLNSKKLTKQNTTIENKRNTSAADLRLSMLSNFSTSYNVVNVSIALKIMGSIYEGTDHLKSLCTSTLIAGMIVGQLTGGALGDWMGRHAAMACVMCLQVVSAFMSALSYGWNNEGVESWDVSSSIGLNVLRVMGIKSLSIYHVLAGWRFLLGVGCGGVYPLAATLTAESSTEKSNRGRLVALTFSMQGVGYLASPLVAWALVTILGETSDVAWRILLGLGCVPGLFLIAVRVGRRKIRSRDQTNEKSTKENAAKDAEVTKARNLSSGARLPAVSILDAIRTEEQLGRKLLGAGGSWLLFDVLFYGNTLFQPVVLSAAFGSAETVSVTIRDTVFIAAVALPGYFISVFAIGKQSPKYIQMQGFLVMSIIYCVIGLKFDSLSESKALLLGLYASTFFFSNYGPNSTTFMLPSMTFSRACRSTLNGICAACGKIGALLGTILFVPASGRYGDDMVMLFCAAVSILSLILTWVCVSEDVGRDEGNDVVLNEGCNNGASKMTKYGYNSELDLLAALEAQGEQRGELSEEQTSKRLIRALSAPSFLDCED</sequence>
<evidence type="ECO:0000256" key="2">
    <source>
        <dbReference type="ARBA" id="ARBA00022692"/>
    </source>
</evidence>
<dbReference type="AlphaFoldDB" id="A0A7S4TAR7"/>
<dbReference type="Pfam" id="PF00083">
    <property type="entry name" value="Sugar_tr"/>
    <property type="match status" value="1"/>
</dbReference>
<dbReference type="PANTHER" id="PTHR24064">
    <property type="entry name" value="SOLUTE CARRIER FAMILY 22 MEMBER"/>
    <property type="match status" value="1"/>
</dbReference>
<feature type="compositionally biased region" description="Polar residues" evidence="5">
    <location>
        <begin position="46"/>
        <end position="60"/>
    </location>
</feature>